<name>A0A4Q0XP66_9FLAO</name>
<keyword evidence="1" id="KW-1133">Transmembrane helix</keyword>
<sequence length="182" mass="21407">MADAHIIVSGSKRPFWQIFIASLIFTFAAVLLLWIIYNTFLRPEIYLTSIISSRVVIYLIAIGTFFSFRKSVYIDLGQSRFRSTFEIGPVKLGQWKTIHSYEYVSVFHQPLKNGDRIFEINLWYDTNKHWELYEKNNAKEAFEIGYEISEYLQIDLLDATVPNDFRFIDKSLLRQKINGEIS</sequence>
<reference evidence="2 3" key="1">
    <citation type="submission" date="2019-01" db="EMBL/GenBank/DDBJ databases">
        <title>Genome sequence of the Antarctic species Gelidibacter gilvus ACAM 158(T).</title>
        <authorList>
            <person name="Bowman J.P."/>
        </authorList>
    </citation>
    <scope>NUCLEOTIDE SEQUENCE [LARGE SCALE GENOMIC DNA]</scope>
    <source>
        <strain evidence="2 3">IC158</strain>
    </source>
</reference>
<gene>
    <name evidence="2" type="ORF">ESZ48_03245</name>
</gene>
<dbReference type="RefSeq" id="WP_129015857.1">
    <property type="nucleotide sequence ID" value="NZ_SDDZ01000001.1"/>
</dbReference>
<proteinExistence type="predicted"/>
<organism evidence="2 3">
    <name type="scientific">Gelidibacter gilvus</name>
    <dbReference type="NCBI Taxonomy" id="59602"/>
    <lineage>
        <taxon>Bacteria</taxon>
        <taxon>Pseudomonadati</taxon>
        <taxon>Bacteroidota</taxon>
        <taxon>Flavobacteriia</taxon>
        <taxon>Flavobacteriales</taxon>
        <taxon>Flavobacteriaceae</taxon>
        <taxon>Gelidibacter</taxon>
    </lineage>
</organism>
<dbReference type="AlphaFoldDB" id="A0A4Q0XP66"/>
<feature type="transmembrane region" description="Helical" evidence="1">
    <location>
        <begin position="15"/>
        <end position="37"/>
    </location>
</feature>
<dbReference type="Proteomes" id="UP000289792">
    <property type="component" value="Unassembled WGS sequence"/>
</dbReference>
<feature type="transmembrane region" description="Helical" evidence="1">
    <location>
        <begin position="49"/>
        <end position="68"/>
    </location>
</feature>
<keyword evidence="3" id="KW-1185">Reference proteome</keyword>
<protein>
    <submittedName>
        <fullName evidence="2">Uncharacterized protein</fullName>
    </submittedName>
</protein>
<evidence type="ECO:0000313" key="2">
    <source>
        <dbReference type="EMBL" id="RXJ52723.1"/>
    </source>
</evidence>
<keyword evidence="1" id="KW-0472">Membrane</keyword>
<keyword evidence="1" id="KW-0812">Transmembrane</keyword>
<dbReference type="OrthoDB" id="1200950at2"/>
<evidence type="ECO:0000256" key="1">
    <source>
        <dbReference type="SAM" id="Phobius"/>
    </source>
</evidence>
<comment type="caution">
    <text evidence="2">The sequence shown here is derived from an EMBL/GenBank/DDBJ whole genome shotgun (WGS) entry which is preliminary data.</text>
</comment>
<accession>A0A4Q0XP66</accession>
<dbReference type="EMBL" id="SDDZ01000001">
    <property type="protein sequence ID" value="RXJ52723.1"/>
    <property type="molecule type" value="Genomic_DNA"/>
</dbReference>
<evidence type="ECO:0000313" key="3">
    <source>
        <dbReference type="Proteomes" id="UP000289792"/>
    </source>
</evidence>